<comment type="caution">
    <text evidence="2">The sequence shown here is derived from an EMBL/GenBank/DDBJ whole genome shotgun (WGS) entry which is preliminary data.</text>
</comment>
<proteinExistence type="predicted"/>
<evidence type="ECO:0000313" key="2">
    <source>
        <dbReference type="EMBL" id="KIC74158.1"/>
    </source>
</evidence>
<dbReference type="PATRIC" id="fig|362787.3.peg.177"/>
<evidence type="ECO:0000256" key="1">
    <source>
        <dbReference type="SAM" id="Phobius"/>
    </source>
</evidence>
<accession>A0A0C1HHT6</accession>
<feature type="transmembrane region" description="Helical" evidence="1">
    <location>
        <begin position="96"/>
        <end position="118"/>
    </location>
</feature>
<organism evidence="2 3">
    <name type="scientific">Candidatus Protochlamydia amoebophila</name>
    <dbReference type="NCBI Taxonomy" id="362787"/>
    <lineage>
        <taxon>Bacteria</taxon>
        <taxon>Pseudomonadati</taxon>
        <taxon>Chlamydiota</taxon>
        <taxon>Chlamydiia</taxon>
        <taxon>Parachlamydiales</taxon>
        <taxon>Parachlamydiaceae</taxon>
        <taxon>Candidatus Protochlamydia</taxon>
    </lineage>
</organism>
<gene>
    <name evidence="2" type="ORF">DB44_AP00120</name>
</gene>
<evidence type="ECO:0000313" key="3">
    <source>
        <dbReference type="Proteomes" id="UP000031465"/>
    </source>
</evidence>
<name>A0A0C1HHT6_9BACT</name>
<dbReference type="RefSeq" id="WP_039356067.1">
    <property type="nucleotide sequence ID" value="NZ_JSAN01000014.1"/>
</dbReference>
<reference evidence="2 3" key="1">
    <citation type="journal article" date="2014" name="Mol. Biol. Evol.">
        <title>Massive expansion of Ubiquitination-related gene families within the Chlamydiae.</title>
        <authorList>
            <person name="Domman D."/>
            <person name="Collingro A."/>
            <person name="Lagkouvardos I."/>
            <person name="Gehre L."/>
            <person name="Weinmaier T."/>
            <person name="Rattei T."/>
            <person name="Subtil A."/>
            <person name="Horn M."/>
        </authorList>
    </citation>
    <scope>NUCLEOTIDE SEQUENCE [LARGE SCALE GENOMIC DNA]</scope>
    <source>
        <strain evidence="2 3">EI2</strain>
    </source>
</reference>
<feature type="transmembrane region" description="Helical" evidence="1">
    <location>
        <begin position="130"/>
        <end position="151"/>
    </location>
</feature>
<protein>
    <submittedName>
        <fullName evidence="2">Uncharacterized protein</fullName>
    </submittedName>
</protein>
<keyword evidence="1" id="KW-1133">Transmembrane helix</keyword>
<dbReference type="EMBL" id="JSAN01000014">
    <property type="protein sequence ID" value="KIC74158.1"/>
    <property type="molecule type" value="Genomic_DNA"/>
</dbReference>
<keyword evidence="1" id="KW-0812">Transmembrane</keyword>
<dbReference type="Proteomes" id="UP000031465">
    <property type="component" value="Unassembled WGS sequence"/>
</dbReference>
<keyword evidence="1" id="KW-0472">Membrane</keyword>
<sequence>MSAVPKKKLCWNCEGNVAKNVDNCPYCGVYIHAVDEENSGWRPSYHSSEEEEEIPTPLYQIQENEQNEFQSKEQTELAEGSFVTIEMSWTLLKKDILPTLFLMSGSIFFLFGVVLFLFSQEGTLTLQWKSHYWSVFLGLSLPFIFLGWRFLQTLENE</sequence>
<dbReference type="AlphaFoldDB" id="A0A0C1HHT6"/>